<dbReference type="EMBL" id="JABEZZ010000004">
    <property type="protein sequence ID" value="MBA0583719.1"/>
    <property type="molecule type" value="Genomic_DNA"/>
</dbReference>
<proteinExistence type="predicted"/>
<name>A0A7J8P390_GOSRA</name>
<gene>
    <name evidence="1" type="ORF">Gorai_014565</name>
</gene>
<dbReference type="AlphaFoldDB" id="A0A7J8P390"/>
<evidence type="ECO:0000313" key="1">
    <source>
        <dbReference type="EMBL" id="MBA0583719.1"/>
    </source>
</evidence>
<reference evidence="1 2" key="1">
    <citation type="journal article" date="2019" name="Genome Biol. Evol.">
        <title>Insights into the evolution of the New World diploid cottons (Gossypium, subgenus Houzingenia) based on genome sequencing.</title>
        <authorList>
            <person name="Grover C.E."/>
            <person name="Arick M.A. 2nd"/>
            <person name="Thrash A."/>
            <person name="Conover J.L."/>
            <person name="Sanders W.S."/>
            <person name="Peterson D.G."/>
            <person name="Frelichowski J.E."/>
            <person name="Scheffler J.A."/>
            <person name="Scheffler B.E."/>
            <person name="Wendel J.F."/>
        </authorList>
    </citation>
    <scope>NUCLEOTIDE SEQUENCE [LARGE SCALE GENOMIC DNA]</scope>
    <source>
        <strain evidence="1">8</strain>
        <tissue evidence="1">Leaf</tissue>
    </source>
</reference>
<comment type="caution">
    <text evidence="1">The sequence shown here is derived from an EMBL/GenBank/DDBJ whole genome shotgun (WGS) entry which is preliminary data.</text>
</comment>
<accession>A0A7J8P390</accession>
<evidence type="ECO:0008006" key="3">
    <source>
        <dbReference type="Google" id="ProtNLM"/>
    </source>
</evidence>
<organism evidence="1 2">
    <name type="scientific">Gossypium raimondii</name>
    <name type="common">Peruvian cotton</name>
    <name type="synonym">Gossypium klotzschianum subsp. raimondii</name>
    <dbReference type="NCBI Taxonomy" id="29730"/>
    <lineage>
        <taxon>Eukaryota</taxon>
        <taxon>Viridiplantae</taxon>
        <taxon>Streptophyta</taxon>
        <taxon>Embryophyta</taxon>
        <taxon>Tracheophyta</taxon>
        <taxon>Spermatophyta</taxon>
        <taxon>Magnoliopsida</taxon>
        <taxon>eudicotyledons</taxon>
        <taxon>Gunneridae</taxon>
        <taxon>Pentapetalae</taxon>
        <taxon>rosids</taxon>
        <taxon>malvids</taxon>
        <taxon>Malvales</taxon>
        <taxon>Malvaceae</taxon>
        <taxon>Malvoideae</taxon>
        <taxon>Gossypium</taxon>
    </lineage>
</organism>
<evidence type="ECO:0000313" key="2">
    <source>
        <dbReference type="Proteomes" id="UP000593578"/>
    </source>
</evidence>
<protein>
    <recommendedName>
        <fullName evidence="3">RNase H type-1 domain-containing protein</fullName>
    </recommendedName>
</protein>
<dbReference type="Proteomes" id="UP000593578">
    <property type="component" value="Unassembled WGS sequence"/>
</dbReference>
<sequence length="155" mass="17534">MKDCPKAREILVIGGLNNRFIDGNYNCCIDWLEDVFHDLNNKAVAVFFTLLWNNWNDKNKMVLQGKMDAALVVWERAQTLSKYFKIFNLTEPPVLPPNLVCKGWTKPPNGYVKVNVDVAVSFGCSGFRAVVMDYDGFVIGGYYNNVENSFGHDLG</sequence>